<protein>
    <submittedName>
        <fullName evidence="2">Uncharacterized protein LOC113468041 isoform X1</fullName>
    </submittedName>
</protein>
<reference evidence="2" key="1">
    <citation type="submission" date="2025-08" db="UniProtKB">
        <authorList>
            <consortium name="RefSeq"/>
        </authorList>
    </citation>
    <scope>IDENTIFICATION</scope>
</reference>
<keyword evidence="1" id="KW-1185">Reference proteome</keyword>
<dbReference type="GeneID" id="113468041"/>
<dbReference type="Proteomes" id="UP000079169">
    <property type="component" value="Unplaced"/>
</dbReference>
<dbReference type="KEGG" id="dci:113468041"/>
<dbReference type="RefSeq" id="XP_026680467.1">
    <property type="nucleotide sequence ID" value="XM_026824666.1"/>
</dbReference>
<evidence type="ECO:0000313" key="1">
    <source>
        <dbReference type="Proteomes" id="UP000079169"/>
    </source>
</evidence>
<organism evidence="1 2">
    <name type="scientific">Diaphorina citri</name>
    <name type="common">Asian citrus psyllid</name>
    <dbReference type="NCBI Taxonomy" id="121845"/>
    <lineage>
        <taxon>Eukaryota</taxon>
        <taxon>Metazoa</taxon>
        <taxon>Ecdysozoa</taxon>
        <taxon>Arthropoda</taxon>
        <taxon>Hexapoda</taxon>
        <taxon>Insecta</taxon>
        <taxon>Pterygota</taxon>
        <taxon>Neoptera</taxon>
        <taxon>Paraneoptera</taxon>
        <taxon>Hemiptera</taxon>
        <taxon>Sternorrhyncha</taxon>
        <taxon>Psylloidea</taxon>
        <taxon>Psyllidae</taxon>
        <taxon>Diaphorininae</taxon>
        <taxon>Diaphorina</taxon>
    </lineage>
</organism>
<sequence length="300" mass="34034">MGHLIKAEELQRLPVSSQQYIDLLLPLLKTLQNLSRSEEERGYWTHTEPTVQRTQATIEAIQAMRTLVTSSRGDSDILLTGQDYHDDVLSLQKAIAFFLGRCASSTANVNGSISSVPCRMKYKFLRGGLLMENLDPCDVDSNLKICGIPTVDVQNILFKHFYKGRNEEPPSAVHSLVEKTLSLALCCLVKQANIENMLQKHMAANFTGKSQIFITLTQCLVSLKIELVKRKHISPEEHEKLAQNIRLKCIFLMNEVNPCCDRQVYQLNEFVHLGKSAVQVMLKFPVFLFKLPHIFICIFL</sequence>
<dbReference type="AlphaFoldDB" id="A0A3Q0IW33"/>
<accession>A0A3Q0IW33</accession>
<name>A0A3Q0IW33_DIACI</name>
<dbReference type="PaxDb" id="121845-A0A3Q0IW33"/>
<evidence type="ECO:0000313" key="2">
    <source>
        <dbReference type="RefSeq" id="XP_026680467.1"/>
    </source>
</evidence>
<proteinExistence type="predicted"/>
<gene>
    <name evidence="2" type="primary">LOC113468041</name>
</gene>